<comment type="caution">
    <text evidence="1">The sequence shown here is derived from an EMBL/GenBank/DDBJ whole genome shotgun (WGS) entry which is preliminary data.</text>
</comment>
<gene>
    <name evidence="1" type="ORF">BDY19DRAFT_423718</name>
</gene>
<organism evidence="1 2">
    <name type="scientific">Irpex rosettiformis</name>
    <dbReference type="NCBI Taxonomy" id="378272"/>
    <lineage>
        <taxon>Eukaryota</taxon>
        <taxon>Fungi</taxon>
        <taxon>Dikarya</taxon>
        <taxon>Basidiomycota</taxon>
        <taxon>Agaricomycotina</taxon>
        <taxon>Agaricomycetes</taxon>
        <taxon>Polyporales</taxon>
        <taxon>Irpicaceae</taxon>
        <taxon>Irpex</taxon>
    </lineage>
</organism>
<accession>A0ACB8UI53</accession>
<protein>
    <submittedName>
        <fullName evidence="1">Uncharacterized protein</fullName>
    </submittedName>
</protein>
<proteinExistence type="predicted"/>
<evidence type="ECO:0000313" key="1">
    <source>
        <dbReference type="EMBL" id="KAI0093385.1"/>
    </source>
</evidence>
<reference evidence="1" key="1">
    <citation type="journal article" date="2021" name="Environ. Microbiol.">
        <title>Gene family expansions and transcriptome signatures uncover fungal adaptations to wood decay.</title>
        <authorList>
            <person name="Hage H."/>
            <person name="Miyauchi S."/>
            <person name="Viragh M."/>
            <person name="Drula E."/>
            <person name="Min B."/>
            <person name="Chaduli D."/>
            <person name="Navarro D."/>
            <person name="Favel A."/>
            <person name="Norest M."/>
            <person name="Lesage-Meessen L."/>
            <person name="Balint B."/>
            <person name="Merenyi Z."/>
            <person name="de Eugenio L."/>
            <person name="Morin E."/>
            <person name="Martinez A.T."/>
            <person name="Baldrian P."/>
            <person name="Stursova M."/>
            <person name="Martinez M.J."/>
            <person name="Novotny C."/>
            <person name="Magnuson J.K."/>
            <person name="Spatafora J.W."/>
            <person name="Maurice S."/>
            <person name="Pangilinan J."/>
            <person name="Andreopoulos W."/>
            <person name="LaButti K."/>
            <person name="Hundley H."/>
            <person name="Na H."/>
            <person name="Kuo A."/>
            <person name="Barry K."/>
            <person name="Lipzen A."/>
            <person name="Henrissat B."/>
            <person name="Riley R."/>
            <person name="Ahrendt S."/>
            <person name="Nagy L.G."/>
            <person name="Grigoriev I.V."/>
            <person name="Martin F."/>
            <person name="Rosso M.N."/>
        </authorList>
    </citation>
    <scope>NUCLEOTIDE SEQUENCE</scope>
    <source>
        <strain evidence="1">CBS 384.51</strain>
    </source>
</reference>
<dbReference type="Proteomes" id="UP001055072">
    <property type="component" value="Unassembled WGS sequence"/>
</dbReference>
<dbReference type="EMBL" id="MU274902">
    <property type="protein sequence ID" value="KAI0093385.1"/>
    <property type="molecule type" value="Genomic_DNA"/>
</dbReference>
<name>A0ACB8UI53_9APHY</name>
<keyword evidence="2" id="KW-1185">Reference proteome</keyword>
<evidence type="ECO:0000313" key="2">
    <source>
        <dbReference type="Proteomes" id="UP001055072"/>
    </source>
</evidence>
<sequence length="110" mass="12506">MVAWHRLLKVSVPYLCIFFIPIDFPLGDLCRRLETTRLFAVLFLVYSMRARSNLSCLIAIITPVAFYSETIYLLLVLIRFVVCWIHVLDLCKAGAGSMLEKSSVGFLTSD</sequence>